<feature type="domain" description="Carrier" evidence="15">
    <location>
        <begin position="1578"/>
        <end position="1651"/>
    </location>
</feature>
<dbReference type="InterPro" id="IPR049552">
    <property type="entry name" value="PKS_DH_N"/>
</dbReference>
<feature type="compositionally biased region" description="Pro residues" evidence="14">
    <location>
        <begin position="3494"/>
        <end position="3511"/>
    </location>
</feature>
<feature type="region of interest" description="Disordered" evidence="14">
    <location>
        <begin position="3483"/>
        <end position="3548"/>
    </location>
</feature>
<dbReference type="eggNOG" id="COG3321">
    <property type="taxonomic scope" value="Bacteria"/>
</dbReference>
<feature type="domain" description="PKS/mFAS DH" evidence="17">
    <location>
        <begin position="2343"/>
        <end position="2631"/>
    </location>
</feature>
<feature type="compositionally biased region" description="Low complexity" evidence="14">
    <location>
        <begin position="1666"/>
        <end position="1696"/>
    </location>
</feature>
<dbReference type="InterPro" id="IPR050091">
    <property type="entry name" value="PKS_NRPS_Biosynth_Enz"/>
</dbReference>
<evidence type="ECO:0000256" key="3">
    <source>
        <dbReference type="ARBA" id="ARBA00022450"/>
    </source>
</evidence>
<dbReference type="OrthoDB" id="9778690at2"/>
<feature type="active site" description="Proton acceptor; for dehydratase activity" evidence="13">
    <location>
        <position position="2372"/>
    </location>
</feature>
<protein>
    <submittedName>
        <fullName evidence="18">Polyketide synthase</fullName>
    </submittedName>
</protein>
<feature type="region of interest" description="N-terminal hotdog fold" evidence="13">
    <location>
        <begin position="2343"/>
        <end position="2465"/>
    </location>
</feature>
<dbReference type="SMART" id="SM00829">
    <property type="entry name" value="PKS_ER"/>
    <property type="match status" value="1"/>
</dbReference>
<dbReference type="Pfam" id="PF21089">
    <property type="entry name" value="PKS_DH_N"/>
    <property type="match status" value="1"/>
</dbReference>
<dbReference type="InterPro" id="IPR011032">
    <property type="entry name" value="GroES-like_sf"/>
</dbReference>
<dbReference type="Gene3D" id="1.10.1240.100">
    <property type="match status" value="4"/>
</dbReference>
<dbReference type="Pfam" id="PF22336">
    <property type="entry name" value="RhiE-like_linker"/>
    <property type="match status" value="4"/>
</dbReference>
<dbReference type="Pfam" id="PF00109">
    <property type="entry name" value="ketoacyl-synt"/>
    <property type="match status" value="4"/>
</dbReference>
<dbReference type="eggNOG" id="COG4221">
    <property type="taxonomic scope" value="Bacteria"/>
</dbReference>
<dbReference type="PROSITE" id="PS52019">
    <property type="entry name" value="PKS_MFAS_DH"/>
    <property type="match status" value="1"/>
</dbReference>
<dbReference type="CDD" id="cd08953">
    <property type="entry name" value="KR_2_SDR_x"/>
    <property type="match status" value="3"/>
</dbReference>
<dbReference type="Gene3D" id="3.40.50.150">
    <property type="entry name" value="Vaccinia Virus protein VP39"/>
    <property type="match status" value="1"/>
</dbReference>
<dbReference type="SMART" id="SM00826">
    <property type="entry name" value="PKS_DH"/>
    <property type="match status" value="1"/>
</dbReference>
<dbReference type="GO" id="GO:0005886">
    <property type="term" value="C:plasma membrane"/>
    <property type="evidence" value="ECO:0007669"/>
    <property type="project" value="TreeGrafter"/>
</dbReference>
<evidence type="ECO:0000259" key="16">
    <source>
        <dbReference type="PROSITE" id="PS52004"/>
    </source>
</evidence>
<dbReference type="PROSITE" id="PS50075">
    <property type="entry name" value="CARRIER"/>
    <property type="match status" value="4"/>
</dbReference>
<dbReference type="GO" id="GO:0004315">
    <property type="term" value="F:3-oxoacyl-[acyl-carrier-protein] synthase activity"/>
    <property type="evidence" value="ECO:0007669"/>
    <property type="project" value="InterPro"/>
</dbReference>
<dbReference type="eggNOG" id="COG0604">
    <property type="taxonomic scope" value="Bacteria"/>
</dbReference>
<keyword evidence="10" id="KW-0511">Multifunctional enzyme</keyword>
<dbReference type="Pfam" id="PF00550">
    <property type="entry name" value="PP-binding"/>
    <property type="match status" value="4"/>
</dbReference>
<evidence type="ECO:0000256" key="7">
    <source>
        <dbReference type="ARBA" id="ARBA00022737"/>
    </source>
</evidence>
<evidence type="ECO:0000256" key="13">
    <source>
        <dbReference type="PROSITE-ProRule" id="PRU01363"/>
    </source>
</evidence>
<feature type="compositionally biased region" description="Basic and acidic residues" evidence="14">
    <location>
        <begin position="3520"/>
        <end position="3529"/>
    </location>
</feature>
<dbReference type="FunFam" id="3.40.47.10:FF:000019">
    <property type="entry name" value="Polyketide synthase type I"/>
    <property type="match status" value="2"/>
</dbReference>
<dbReference type="KEGG" id="scl:sce3193"/>
<dbReference type="Pfam" id="PF13602">
    <property type="entry name" value="ADH_zinc_N_2"/>
    <property type="match status" value="1"/>
</dbReference>
<evidence type="ECO:0000256" key="2">
    <source>
        <dbReference type="ARBA" id="ARBA00004792"/>
    </source>
</evidence>
<keyword evidence="6" id="KW-0808">Transferase</keyword>
<comment type="subcellular location">
    <subcellularLocation>
        <location evidence="1">Cytoplasm</location>
    </subcellularLocation>
</comment>
<dbReference type="PROSITE" id="PS00606">
    <property type="entry name" value="KS3_1"/>
    <property type="match status" value="2"/>
</dbReference>
<feature type="domain" description="Carrier" evidence="15">
    <location>
        <begin position="5559"/>
        <end position="5636"/>
    </location>
</feature>
<dbReference type="SUPFAM" id="SSF47336">
    <property type="entry name" value="ACP-like"/>
    <property type="match status" value="4"/>
</dbReference>
<feature type="domain" description="Carrier" evidence="15">
    <location>
        <begin position="3552"/>
        <end position="3625"/>
    </location>
</feature>
<keyword evidence="19" id="KW-1185">Reference proteome</keyword>
<evidence type="ECO:0000256" key="5">
    <source>
        <dbReference type="ARBA" id="ARBA00022553"/>
    </source>
</evidence>
<evidence type="ECO:0000256" key="6">
    <source>
        <dbReference type="ARBA" id="ARBA00022679"/>
    </source>
</evidence>
<dbReference type="SMART" id="SM00823">
    <property type="entry name" value="PKS_PP"/>
    <property type="match status" value="4"/>
</dbReference>
<dbReference type="Pfam" id="PF08242">
    <property type="entry name" value="Methyltransf_12"/>
    <property type="match status" value="1"/>
</dbReference>
<accession>A9GJ42</accession>
<dbReference type="InterPro" id="IPR057326">
    <property type="entry name" value="KR_dom"/>
</dbReference>
<dbReference type="SUPFAM" id="SSF51735">
    <property type="entry name" value="NAD(P)-binding Rossmann-fold domains"/>
    <property type="match status" value="6"/>
</dbReference>
<feature type="region of interest" description="Disordered" evidence="14">
    <location>
        <begin position="397"/>
        <end position="417"/>
    </location>
</feature>
<dbReference type="GO" id="GO:0016829">
    <property type="term" value="F:lyase activity"/>
    <property type="evidence" value="ECO:0007669"/>
    <property type="project" value="UniProtKB-KW"/>
</dbReference>
<dbReference type="SUPFAM" id="SSF53335">
    <property type="entry name" value="S-adenosyl-L-methionine-dependent methyltransferases"/>
    <property type="match status" value="1"/>
</dbReference>
<dbReference type="InterPro" id="IPR036291">
    <property type="entry name" value="NAD(P)-bd_dom_sf"/>
</dbReference>
<keyword evidence="4" id="KW-0963">Cytoplasm</keyword>
<dbReference type="InterPro" id="IPR013154">
    <property type="entry name" value="ADH-like_N"/>
</dbReference>
<dbReference type="GO" id="GO:0005737">
    <property type="term" value="C:cytoplasm"/>
    <property type="evidence" value="ECO:0007669"/>
    <property type="project" value="UniProtKB-SubCell"/>
</dbReference>
<feature type="region of interest" description="Disordered" evidence="14">
    <location>
        <begin position="950"/>
        <end position="971"/>
    </location>
</feature>
<dbReference type="Gene3D" id="3.40.50.1820">
    <property type="entry name" value="alpha/beta hydrolase"/>
    <property type="match status" value="1"/>
</dbReference>
<proteinExistence type="predicted"/>
<dbReference type="PANTHER" id="PTHR43775">
    <property type="entry name" value="FATTY ACID SYNTHASE"/>
    <property type="match status" value="1"/>
</dbReference>
<evidence type="ECO:0000256" key="1">
    <source>
        <dbReference type="ARBA" id="ARBA00004496"/>
    </source>
</evidence>
<evidence type="ECO:0000256" key="14">
    <source>
        <dbReference type="SAM" id="MobiDB-lite"/>
    </source>
</evidence>
<feature type="domain" description="Ketosynthase family 3 (KS3)" evidence="16">
    <location>
        <begin position="4979"/>
        <end position="5398"/>
    </location>
</feature>
<dbReference type="SUPFAM" id="SSF50129">
    <property type="entry name" value="GroES-like"/>
    <property type="match status" value="1"/>
</dbReference>
<dbReference type="Pfam" id="PF08240">
    <property type="entry name" value="ADH_N"/>
    <property type="match status" value="1"/>
</dbReference>
<dbReference type="Gene3D" id="3.40.47.10">
    <property type="match status" value="4"/>
</dbReference>
<dbReference type="PROSITE" id="PS52004">
    <property type="entry name" value="KS3_2"/>
    <property type="match status" value="4"/>
</dbReference>
<keyword evidence="9" id="KW-0456">Lyase</keyword>
<dbReference type="HOGENOM" id="CLU_222925_0_0_7"/>
<dbReference type="eggNOG" id="COG1028">
    <property type="taxonomic scope" value="Bacteria"/>
</dbReference>
<dbReference type="InterPro" id="IPR054514">
    <property type="entry name" value="RhiE-like_linker"/>
</dbReference>
<dbReference type="InterPro" id="IPR013217">
    <property type="entry name" value="Methyltransf_12"/>
</dbReference>
<comment type="function">
    <text evidence="12">Involved in production of the polyketide antibiotic thailandamide.</text>
</comment>
<feature type="region of interest" description="Disordered" evidence="14">
    <location>
        <begin position="1666"/>
        <end position="1706"/>
    </location>
</feature>
<dbReference type="Pfam" id="PF02801">
    <property type="entry name" value="Ketoacyl-synt_C"/>
    <property type="match status" value="4"/>
</dbReference>
<dbReference type="Gene3D" id="3.90.180.10">
    <property type="entry name" value="Medium-chain alcohol dehydrogenases, catalytic domain"/>
    <property type="match status" value="1"/>
</dbReference>
<dbReference type="SUPFAM" id="SSF53474">
    <property type="entry name" value="alpha/beta-Hydrolases"/>
    <property type="match status" value="1"/>
</dbReference>
<dbReference type="InterPro" id="IPR020807">
    <property type="entry name" value="PKS_DH"/>
</dbReference>
<name>A9GJ42_SORC5</name>
<dbReference type="SMART" id="SM01294">
    <property type="entry name" value="PKS_PP_betabranch"/>
    <property type="match status" value="1"/>
</dbReference>
<dbReference type="InterPro" id="IPR009081">
    <property type="entry name" value="PP-bd_ACP"/>
</dbReference>
<dbReference type="SMART" id="SM00825">
    <property type="entry name" value="PKS_KS"/>
    <property type="match status" value="4"/>
</dbReference>
<keyword evidence="11" id="KW-0012">Acyltransferase</keyword>
<dbReference type="InterPro" id="IPR029063">
    <property type="entry name" value="SAM-dependent_MTases_sf"/>
</dbReference>
<dbReference type="CDD" id="cd08251">
    <property type="entry name" value="polyketide_synthase"/>
    <property type="match status" value="1"/>
</dbReference>
<comment type="pathway">
    <text evidence="2">Antibiotic biosynthesis.</text>
</comment>
<dbReference type="GO" id="GO:0006633">
    <property type="term" value="P:fatty acid biosynthetic process"/>
    <property type="evidence" value="ECO:0007669"/>
    <property type="project" value="InterPro"/>
</dbReference>
<dbReference type="Gene3D" id="3.40.50.720">
    <property type="entry name" value="NAD(P)-binding Rossmann-like Domain"/>
    <property type="match status" value="4"/>
</dbReference>
<dbReference type="EMBL" id="AM746676">
    <property type="protein sequence ID" value="CAN93352.1"/>
    <property type="molecule type" value="Genomic_DNA"/>
</dbReference>
<evidence type="ECO:0000313" key="19">
    <source>
        <dbReference type="Proteomes" id="UP000002139"/>
    </source>
</evidence>
<dbReference type="InterPro" id="IPR001031">
    <property type="entry name" value="Thioesterase"/>
</dbReference>
<dbReference type="PROSITE" id="PS00012">
    <property type="entry name" value="PHOSPHOPANTETHEINE"/>
    <property type="match status" value="4"/>
</dbReference>
<feature type="domain" description="Ketosynthase family 3 (KS3)" evidence="16">
    <location>
        <begin position="3688"/>
        <end position="4126"/>
    </location>
</feature>
<dbReference type="eggNOG" id="COG0451">
    <property type="taxonomic scope" value="Bacteria"/>
</dbReference>
<dbReference type="Proteomes" id="UP000002139">
    <property type="component" value="Chromosome"/>
</dbReference>
<evidence type="ECO:0000259" key="17">
    <source>
        <dbReference type="PROSITE" id="PS52019"/>
    </source>
</evidence>
<organism evidence="18 19">
    <name type="scientific">Sorangium cellulosum (strain So ce56)</name>
    <name type="common">Polyangium cellulosum (strain So ce56)</name>
    <dbReference type="NCBI Taxonomy" id="448385"/>
    <lineage>
        <taxon>Bacteria</taxon>
        <taxon>Pseudomonadati</taxon>
        <taxon>Myxococcota</taxon>
        <taxon>Polyangia</taxon>
        <taxon>Polyangiales</taxon>
        <taxon>Polyangiaceae</taxon>
        <taxon>Sorangium</taxon>
    </lineage>
</organism>
<dbReference type="eggNOG" id="COG2227">
    <property type="taxonomic scope" value="Bacteria"/>
</dbReference>
<dbReference type="PANTHER" id="PTHR43775:SF37">
    <property type="entry name" value="SI:DKEY-61P9.11"/>
    <property type="match status" value="1"/>
</dbReference>
<dbReference type="InterPro" id="IPR014030">
    <property type="entry name" value="Ketoacyl_synth_N"/>
</dbReference>
<feature type="compositionally biased region" description="Low complexity" evidence="14">
    <location>
        <begin position="3530"/>
        <end position="3543"/>
    </location>
</feature>
<dbReference type="GO" id="GO:0016491">
    <property type="term" value="F:oxidoreductase activity"/>
    <property type="evidence" value="ECO:0007669"/>
    <property type="project" value="InterPro"/>
</dbReference>
<dbReference type="InterPro" id="IPR020806">
    <property type="entry name" value="PKS_PP-bd"/>
</dbReference>
<sequence length="5973" mass="640246">MPEHSYEPRGESTVKSQIEALLREYQSGLLSEAELRARYAQLVASGSDGAPARPADRAGATQTVRRRRVVLDGPGSIEDIRVVEDEVGAPEEHAIHVDTVAISLNFGDLLCVQGLYPTMPAYPFTPGFEASGIVRAVGSKVTRFAAGDEVIVSASVRLGIQSTLIVADESQLVAKPARLSFEEAASFLTVGLTIVEAFRRLRLAKGETILVQSATGGTGLVAVQLAQRAGATIIATASSDEKLRYLTAMGVPHVIDYVRRDFEAEVMAITKGKGVDAVINTLAGEAIQKGINCLSPRGRYVEIAMTGLKSARSIDLSRMSNNQSFHSLDLRKLLLDVPEHAADLGEELFSLVERGELRIVVGKTFDFDAIGDAYRYLADRRNIGKVVVTVPGPKTASVRREAPMRARPAARPADRAGARGEQPIAIVGMSGRFGAAKDIDELWRCVVEMRGLITQLPEGRKRLFQSLELPAAQRGVEMDPWGSYLDDIECFDPLFFSISGQEAQHMDPQQRIFLQESWKALEDAGLTLARLDGSRTGVVAGVVDGKYASYIEEDKVGHSFWGTAGSILPARIAYFLNLKGPAIAIDTACSSSLVAVHIGCQSLWSRETDVILAGGAFIQATPHFGVAAGRAQMLSADGKCFTFDDRANGMVSGEAVAVLVLERLDDAIANGDRIHGVIVGSGINQDGATNGITAPSAASQRQLELDVYNRFGIDPGVIQYVEAHGTGTKLGDPIEVRALTEAFQRFTDRRRFCAIGSVKPNVGHTVTVAGVTGVINVLLALRHRLLPGLLNYGIPNRHIDFENSPFYVNTSAVPWVVEGGKRRRAAVSSFGFSGTNAHVVIEEYVPPSRDGHGTADDGPSLLPISARTGDQLLQYVSDVLAHVNALSAAEADRTTRHERLADLAYTFQVGREAFEHRLAVIADDLESLASRLSDVVAGKERVEGCFRGKVKKAKAPERASGSDGGDGAVGAPGDALRRLAERWVEGYAVDWSSLHAGARRSKVSAPTYPFARDRYWSEATPRAASREEAGDRRARGAGPQRHAGERARVEMAPAEAATARRASVEAAVEGSGGGQALRLVPVWEPVEARAVGRVEAPRGAVWVVGGNEEQRALLGASWLPVAGGHEASVEQLVEQLGAGGEVGEVVWIAPRSRYTAIEGESVLEEQRAGVESCFRLVKALLARGYGSRELALTAVTVRAQAVRKGEEIDPTHASVHGLWGTVAKEYPRWKVRVADLEGERGAGWSEVLTLAPAGEGDAWANRGGEWFRQTLLPCEVSPSSGGGGYREGGVYVVIGGGGGIGEVLSEHLIRRYRAQVVWIGRRGATEELESKRKRLGELGPRPEYEQADAADREALEQAYARIKARHGAIHGVVHSAVGTFDKSVANTTPEQFAEVLRAKVDVSVRLAQVFGNEPLDFAMFFSSLNAFAKGAGKCGYSAGSTFEDAYAHQLGKSRPFAVKTMNWGWWGEVGSAGVVPQSYKNRIALAGIGVIDAEDAMSALEALLAGPFDQLGLTKTTGAQALGPSAPATDPARPEDRLPPAIAARGEPERLPAERARHGVEAEAAAPDEQLDESLLRAKSVAYLRALVSRTLRVNAALIDVTEPLERYGIDSILVMQLIDALKEAIPDVGSTLFFEHQTIDALADHLVSTHREAMRQLTGLTSSAAASAAEGPRAAHGAEGPAPPSLASARSAPRANGSPAAGPARDALDDRRIAIIGLSGRYPQARTVDEYWENLKAGKDSVVEIPPERWSLDGFYCDDVEEAVTRGKSYCRWGGFLDGFTEFDPLFFHISPLEAEGIDPQERLFMQASWDVLEDAGYTRESLARRHGGRVGVFAGITRGGFELHGPGLWQRGIAAFPRTSFSSVANRVSYFLNLHGPSMPVDTMCSSSLTAIHEACEHLLRDECELAIAGGVNLYVHPSSYVMLCLGRMLSPRGRCRSFGVDGDGMVPGEGVGTVLLKRLSRAEADGDHIYGVILGTSINHGGKTNGYTVPNPAAHKALILSALGKAGVDARAVSYVEAHGTGTELGDPIEIAGLTQAFRASTPDVQFCAIASAKSNIGHCEAAAGIAGLTKVLLQMKHGQIAPSLHVEELNPHIAFEKTPFVVQRRLGEWKRPTLSVGGRSVEAPRIAGISSFGAGGANAHVIVAEYVDERAALGRASAASPAPVAVVLSARTEAQLEARAAQLLAAVRSSEYGDAELPDIAYTLQVGREAMDHRLAFTAASVRELCGKLARFVAGGEPSEDIHRGEIKRAKDGISLFAEDEDLRRAVDAWIGKKKYARLLELWVRGLSIDWTRLHEGGAPRRVPLPTYPFARDRYWPAGGAMGAASALQASDGAVAALHPLLHRNTSDFAGQRFTSELTGSEFFLKEHVVQGRGVLPGAAYLEMVRAALELSSGDGAGDVALHDVAWLQPFTVVDGRSALHVSLDVPDEHGASRFEVYSEGEGGSEIVHCRGEAALVEKSAPQRLDLGELRARCAAGEVDGAGCYEAFDAAGIAYGAAFRVLRRAHLGAREALVELELPEEQRASSAFVIHPSVLDGALQGTACVSMGEPEGPGAAGSAPKAALLFSVRDVDVVRASAPRMWAWIRVSAASTERVRQFDIDVCDEEGVVCARLSGVSARVHDGAPARRASVEAAAEGSGGGQALRLVPVWEPVEARAVGRVEAPRGAVWVVGGNEEQRAQLGASWLPVAGGHEASVEQLVEQLGAGGEVGEVVWIAPRSRYTAIEGESVLEEQRVGVESCFRLVKALLARGYGSRELALTAVTVRAQAVRKGEEIDPTHASVHGLWGTVAKEYPRWKVRVADLEGEQGAGWSEVLTLAPAGEGDAWANRGGEWFRQTLLPCEVSPSSGGRGYREGGVYVVIGGGGGIGEVLSEHLIRRYRAQVVWIGRRGATEELESKRKRLGELGPRPEYEQADAADREALEQAYARIKARHGAIHGVVHSAVGTFDKSVANTTPEQFAEVLRAKVDVSVRLAQVFGNEPLDFAMFFSGMNSFSKDAGKCGYSAGGTFEDAYAHQLGKSRPFAVKTMNWGWWGEVGAAGVVPQSYKNRMALAGISAIGAEDAASALEALLAGPFDQLGLMKFEKLGLNKVARAGTSGSVEAETPWLVAPPPRDPSVIGAMSLREAPPPALDADRASRRMFEQLDEHLREILSIHLRDLGLLDEGGASLVEKSRAIGMPPLYDRWLRESLRLLRARGAARSDVDAAQAWRRWEQEKVAWSAEPNLRAQVRLVEATLRALPRILTGAIPATEVIFPRSSMALVEDVYKNNGPADYFNAALADQVLAFVDARIARDPAARIRIVEIGAGTGSASAHVFERLWSRREHVEVYRYTDLSKAFLFHAQEHYATRAPYLKCQIFDVERDPSEQSIEIGTYDVAIAANVLHATRNVRRTLRNVKAMLKPNGVLVLNEITSHALLVHLTFGLLEGWWRYEDDALRMPGTPGLSAQTWRRVLEDEGFRSVLFPTERAAEIGQQVIAAESDGIVRRPRPPEPMPAAQPLPAAQPPRSPARSGAEIAESRRARPTERAATPAVDATPPAAGGREQLLRERTVAHLLGLVGKALKIDVAQLDPAESLESYGIDSILVVQLTDALKEAIPDISSTLFFEHQTINALVDHLLRTKRDVLRRLTGVGDAAAAAPSTTAPASSVAAPPVRAGRRAGARVRPSVSRGGRVETAAAERAADDRRIAIIGLSGRYPQARTIDEYWENLKAGKDSVVEIPPERWAIEGFYCEDPRAAVEAGKSYCRWGGFLDGFAEFDPMFFNISPLEAEGIDPQERLFMQASWDVLEDAGYTRESLARRHGGRVGVFAGITKTGFDLYGPELWRRGAAAFPHTSFSSVANRVSYFLNIRGPSMPIDTMCSSSLTAIHEACEHLLRGECELAIAGGVNLYLHPSSYVLLCMAGMLSKQGRSRSFGRGADGMVPGEAVGAVLLKPLSRAEADGDPIYGVILGTSINHGGKTNGYLVPNPAAHRELILSALARAGVDARAVSYVEAHGTGTELGDPIEIAGLTQAFRASTPDVQFCAIASAKSNIGHCEAAAGIAGLTKVLLQMKHGQIAPSLHVDELNPHIAFEETPFVVQRRLGEWKRPTLTVGGRSVEAPRIAGISSFGAGGANAHVIVAEYAQAERRDRDANAPAAAPVLIALSAKSSDAVVERARDLVAAIRSRGLTDADLRDVAYTLQVGREAMDERLAVIVGSVADLEEKLRAFVAGSAAPGEVIRGRARLEKDALGVVAHDDDFEETIGKWIQRGKLRKLAELWVRGLDLDWERLYGERKPRRISLPAYPFARERHWLPLGEGAVTAAAPAVEASPEAAAVVEYEEVWERLGREERAAGEPGLRWLVVGGDEPWRASVVEALGRHEPGCEAIGVSVGGAFGWDGGARSAVPEASEAWFLSLFEEMERRDAARGSAGRALGVVYAWGRELERLQGVHGLLRGARGSGAPLRRLVLTGRVADGEVSGCYDASLIGVERSAAFALPELSVGVVLGGAEGVEADAVAREAWMAGVIRCEAAERYRLGVRRASSSGAAQAQLRDGGVYVITGGAGGLGQVFGEHLARRCAGRIALVGRRRRDERIEAQLGRLREAGATEAEYFEADVADAAQMSGAVAAIEARWGAIHGVLHAAGVESSGAVVDRSWEQVAAVARPKVEGTRVIDEVTARQPLDFMCLFSSTAAVLGDGGSCDYATANRFQVAYAQHREQLRRRGERSGATVAVCWPLWRDGGMGAVGSEGIEMYLRTSGQRYLERAEGLAAWERAMGAGVSPRLVLAGQPRRVHGFLSRIYAGTSAALRSPPSAEGGVGASIARREQRGASAAAAPLAAAAPGSAARSPATLRERVAAEVKARVEGALKLPAGRLDEDASFADIGLDSIGLAQLARLLTRHFGFEVMPNVFFSYSTIEKLAAHLVEQHRDAIEAAYQRADAPLAPAEPRQADDRRGAAIARAPLVNGAHHAARPDVPREGPRRLGARVSPSVQEPVAIIGMSVRAAGADDVDDLWELLLKGHKQIQEVPQERWDWRPYYSGPGATDNRIASNRGAFLRGLDHFDPLFFEISPREAEWMEPRQRLMLQEAWRAFEDAGYAGERLRGTDCGVFIGVEEALPAPDAAPGPATSAHNGILAARISYVLDLRGPNLALNTACSSGLVAVHTACQSLLHGECSMALAGGVNVLTSPATYVALTRSGMLSAEGECYAFDERASGMVPGEAVAAVVLKRLSQAVADGDPIHAVIRATGVNYDGRTNGITAPSGLSQQRLIESVLRRAEIGPERIQYVLGHSVGSALGDPIEAQALRDALDQRTEGRRPFALGSIKPVIGHTFAASGVVSLIAICLAMRHRQIPGTSNYRRPSEYIDLATCPFIISDVARPWTVSAAGERRCGMVGATGMSGTNVFAVVEEHEPERASAHAPGALGAAASGRAVIVLSARSDAALRSYARTLRARLASTPLSDLHDVAFTLQTGREAMPCRLALVASSVSAAIEKLDVYASASGDEGLQSRSIFTTGQERTIATADPSRAAELAEAWVRGAAVDWSQVHERAQSRRVSLPAYPFTAGGRSREAASGALDPILELIAGYSKRPIDAIDTARPLADLGIDSLLLMNMIGALEDRYSIHVSLEDVTSCASIAALCAMLRGKAGARAGAGTLPRRYKELEVLQSKGDLPPVFWFHGSLGTVQTYLGLSRGLGPTLPFYAVQSRGVKANEEPIDDLSEMAKYYAEILLAARGGAGAAFQLGGYSEGGLIAYEVTRHLQRMGHDVRSLVMIDTPYLHGGVHLLKDEDTRKLRYAMVYANILMINKLGGFTDIGALPLQGASAEDVLPLLVRHGLERGLPYSPDELRETIERFHRIAEANERAAESYEIADLPRPGAVECHYFQRRTAGVYFDPSRFAGAMVERTNDYFRDKGCAEAWMRRLPRFSLHLTSATDHFSLLSEADPFERIRDTCRRLYGVSAEGTKPFAGAAAGRASTSLSEEIS</sequence>
<dbReference type="GO" id="GO:0071770">
    <property type="term" value="P:DIM/DIP cell wall layer assembly"/>
    <property type="evidence" value="ECO:0007669"/>
    <property type="project" value="TreeGrafter"/>
</dbReference>
<dbReference type="GO" id="GO:0004312">
    <property type="term" value="F:fatty acid synthase activity"/>
    <property type="evidence" value="ECO:0007669"/>
    <property type="project" value="TreeGrafter"/>
</dbReference>
<evidence type="ECO:0000256" key="4">
    <source>
        <dbReference type="ARBA" id="ARBA00022490"/>
    </source>
</evidence>
<feature type="domain" description="Ketosynthase family 3 (KS3)" evidence="16">
    <location>
        <begin position="421"/>
        <end position="843"/>
    </location>
</feature>
<dbReference type="InterPro" id="IPR013968">
    <property type="entry name" value="PKS_KR"/>
</dbReference>
<evidence type="ECO:0000256" key="12">
    <source>
        <dbReference type="ARBA" id="ARBA00054155"/>
    </source>
</evidence>
<dbReference type="Pfam" id="PF08659">
    <property type="entry name" value="KR"/>
    <property type="match status" value="3"/>
</dbReference>
<evidence type="ECO:0000256" key="10">
    <source>
        <dbReference type="ARBA" id="ARBA00023268"/>
    </source>
</evidence>
<dbReference type="InterPro" id="IPR042104">
    <property type="entry name" value="PKS_dehydratase_sf"/>
</dbReference>
<evidence type="ECO:0000256" key="11">
    <source>
        <dbReference type="ARBA" id="ARBA00023315"/>
    </source>
</evidence>
<dbReference type="InterPro" id="IPR014031">
    <property type="entry name" value="Ketoacyl_synth_C"/>
</dbReference>
<dbReference type="CDD" id="cd02440">
    <property type="entry name" value="AdoMet_MTases"/>
    <property type="match status" value="1"/>
</dbReference>
<dbReference type="SUPFAM" id="SSF53901">
    <property type="entry name" value="Thiolase-like"/>
    <property type="match status" value="4"/>
</dbReference>
<feature type="compositionally biased region" description="Basic and acidic residues" evidence="14">
    <location>
        <begin position="1546"/>
        <end position="1561"/>
    </location>
</feature>
<dbReference type="Gene3D" id="3.10.129.110">
    <property type="entry name" value="Polyketide synthase dehydratase"/>
    <property type="match status" value="1"/>
</dbReference>
<dbReference type="Pfam" id="PF14765">
    <property type="entry name" value="PS-DH"/>
    <property type="match status" value="1"/>
</dbReference>
<dbReference type="GO" id="GO:0031177">
    <property type="term" value="F:phosphopantetheine binding"/>
    <property type="evidence" value="ECO:0007669"/>
    <property type="project" value="InterPro"/>
</dbReference>
<evidence type="ECO:0000256" key="9">
    <source>
        <dbReference type="ARBA" id="ARBA00023239"/>
    </source>
</evidence>
<dbReference type="InterPro" id="IPR018201">
    <property type="entry name" value="Ketoacyl_synth_AS"/>
</dbReference>
<dbReference type="InterPro" id="IPR020843">
    <property type="entry name" value="ER"/>
</dbReference>
<keyword evidence="5" id="KW-0597">Phosphoprotein</keyword>
<dbReference type="SMART" id="SM00822">
    <property type="entry name" value="PKS_KR"/>
    <property type="match status" value="3"/>
</dbReference>
<dbReference type="Gene3D" id="1.10.1200.10">
    <property type="entry name" value="ACP-like"/>
    <property type="match status" value="4"/>
</dbReference>
<evidence type="ECO:0000313" key="18">
    <source>
        <dbReference type="EMBL" id="CAN93352.1"/>
    </source>
</evidence>
<keyword evidence="7" id="KW-0677">Repeat</keyword>
<evidence type="ECO:0000259" key="15">
    <source>
        <dbReference type="PROSITE" id="PS50075"/>
    </source>
</evidence>
<feature type="region of interest" description="Disordered" evidence="14">
    <location>
        <begin position="1019"/>
        <end position="1054"/>
    </location>
</feature>
<dbReference type="InterPro" id="IPR006162">
    <property type="entry name" value="Ppantetheine_attach_site"/>
</dbReference>
<dbReference type="InterPro" id="IPR049900">
    <property type="entry name" value="PKS_mFAS_DH"/>
</dbReference>
<dbReference type="CDD" id="cd00833">
    <property type="entry name" value="PKS"/>
    <property type="match status" value="4"/>
</dbReference>
<gene>
    <name evidence="18" type="ordered locus">sce3193</name>
</gene>
<dbReference type="InterPro" id="IPR036736">
    <property type="entry name" value="ACP-like_sf"/>
</dbReference>
<feature type="active site" description="Proton donor; for dehydratase activity" evidence="13">
    <location>
        <position position="2540"/>
    </location>
</feature>
<keyword evidence="8" id="KW-0521">NADP</keyword>
<feature type="domain" description="Ketosynthase family 3 (KS3)" evidence="16">
    <location>
        <begin position="1711"/>
        <end position="2149"/>
    </location>
</feature>
<dbReference type="Pfam" id="PF00975">
    <property type="entry name" value="Thioesterase"/>
    <property type="match status" value="1"/>
</dbReference>
<evidence type="ECO:0000256" key="8">
    <source>
        <dbReference type="ARBA" id="ARBA00022857"/>
    </source>
</evidence>
<dbReference type="InterPro" id="IPR049551">
    <property type="entry name" value="PKS_DH_C"/>
</dbReference>
<feature type="region of interest" description="Disordered" evidence="14">
    <location>
        <begin position="1519"/>
        <end position="1565"/>
    </location>
</feature>
<dbReference type="STRING" id="448385.sce3193"/>
<dbReference type="InterPro" id="IPR020841">
    <property type="entry name" value="PKS_Beta-ketoAc_synthase_dom"/>
</dbReference>
<reference evidence="18 19" key="1">
    <citation type="journal article" date="2007" name="Nat. Biotechnol.">
        <title>Complete genome sequence of the myxobacterium Sorangium cellulosum.</title>
        <authorList>
            <person name="Schneiker S."/>
            <person name="Perlova O."/>
            <person name="Kaiser O."/>
            <person name="Gerth K."/>
            <person name="Alici A."/>
            <person name="Altmeyer M.O."/>
            <person name="Bartels D."/>
            <person name="Bekel T."/>
            <person name="Beyer S."/>
            <person name="Bode E."/>
            <person name="Bode H.B."/>
            <person name="Bolten C.J."/>
            <person name="Choudhuri J.V."/>
            <person name="Doss S."/>
            <person name="Elnakady Y.A."/>
            <person name="Frank B."/>
            <person name="Gaigalat L."/>
            <person name="Goesmann A."/>
            <person name="Groeger C."/>
            <person name="Gross F."/>
            <person name="Jelsbak L."/>
            <person name="Jelsbak L."/>
            <person name="Kalinowski J."/>
            <person name="Kegler C."/>
            <person name="Knauber T."/>
            <person name="Konietzny S."/>
            <person name="Kopp M."/>
            <person name="Krause L."/>
            <person name="Krug D."/>
            <person name="Linke B."/>
            <person name="Mahmud T."/>
            <person name="Martinez-Arias R."/>
            <person name="McHardy A.C."/>
            <person name="Merai M."/>
            <person name="Meyer F."/>
            <person name="Mormann S."/>
            <person name="Munoz-Dorado J."/>
            <person name="Perez J."/>
            <person name="Pradella S."/>
            <person name="Rachid S."/>
            <person name="Raddatz G."/>
            <person name="Rosenau F."/>
            <person name="Rueckert C."/>
            <person name="Sasse F."/>
            <person name="Scharfe M."/>
            <person name="Schuster S.C."/>
            <person name="Suen G."/>
            <person name="Treuner-Lange A."/>
            <person name="Velicer G.J."/>
            <person name="Vorholter F.-J."/>
            <person name="Weissman K.J."/>
            <person name="Welch R.D."/>
            <person name="Wenzel S.C."/>
            <person name="Whitworth D.E."/>
            <person name="Wilhelm S."/>
            <person name="Wittmann C."/>
            <person name="Bloecker H."/>
            <person name="Puehler A."/>
            <person name="Mueller R."/>
        </authorList>
    </citation>
    <scope>NUCLEOTIDE SEQUENCE [LARGE SCALE GENOMIC DNA]</scope>
    <source>
        <strain evidence="19">So ce56</strain>
    </source>
</reference>
<dbReference type="InterPro" id="IPR029058">
    <property type="entry name" value="AB_hydrolase_fold"/>
</dbReference>
<dbReference type="InterPro" id="IPR016039">
    <property type="entry name" value="Thiolase-like"/>
</dbReference>
<feature type="region of interest" description="C-terminal hotdog fold" evidence="13">
    <location>
        <begin position="2479"/>
        <end position="2631"/>
    </location>
</feature>
<feature type="domain" description="Carrier" evidence="15">
    <location>
        <begin position="4834"/>
        <end position="4914"/>
    </location>
</feature>
<feature type="compositionally biased region" description="Basic and acidic residues" evidence="14">
    <location>
        <begin position="1024"/>
        <end position="1034"/>
    </location>
</feature>
<keyword evidence="3" id="KW-0596">Phosphopantetheine</keyword>